<name>C0CHB7_BLAHS</name>
<dbReference type="eggNOG" id="COG0824">
    <property type="taxonomic scope" value="Bacteria"/>
</dbReference>
<organism evidence="3 4">
    <name type="scientific">Blautia hydrogenotrophica (strain DSM 10507 / JCM 14656 / S5a33)</name>
    <name type="common">Ruminococcus hydrogenotrophicus</name>
    <dbReference type="NCBI Taxonomy" id="476272"/>
    <lineage>
        <taxon>Bacteria</taxon>
        <taxon>Bacillati</taxon>
        <taxon>Bacillota</taxon>
        <taxon>Clostridia</taxon>
        <taxon>Lachnospirales</taxon>
        <taxon>Lachnospiraceae</taxon>
        <taxon>Blautia</taxon>
    </lineage>
</organism>
<protein>
    <submittedName>
        <fullName evidence="3">Uncharacterized protein</fullName>
    </submittedName>
</protein>
<proteinExistence type="inferred from homology"/>
<dbReference type="AlphaFoldDB" id="C0CHB7"/>
<dbReference type="InterPro" id="IPR050563">
    <property type="entry name" value="4-hydroxybenzoyl-CoA_TE"/>
</dbReference>
<dbReference type="InterPro" id="IPR006684">
    <property type="entry name" value="YbgC/YbaW"/>
</dbReference>
<evidence type="ECO:0000256" key="2">
    <source>
        <dbReference type="ARBA" id="ARBA00022801"/>
    </source>
</evidence>
<evidence type="ECO:0000313" key="4">
    <source>
        <dbReference type="Proteomes" id="UP000003100"/>
    </source>
</evidence>
<accession>C0CHB7</accession>
<sequence>MKKCVWKHKVQYYETDQMKVVHHSNYIRWFEEARVAFLEEIGCPYDLMEEKGIISPVLEVTCQYKEMVRFGDTVEISAWISSFNGIKFCLSYEIHNIKDGSLCTSGTSKHCFISPEGKLLSLKRENPKLYEHLKQLTE</sequence>
<reference evidence="3 4" key="2">
    <citation type="submission" date="2009-02" db="EMBL/GenBank/DDBJ databases">
        <title>Draft genome sequence of Blautia hydrogenotrophica DSM 10507 (Ruminococcus hydrogenotrophicus DSM 10507).</title>
        <authorList>
            <person name="Sudarsanam P."/>
            <person name="Ley R."/>
            <person name="Guruge J."/>
            <person name="Turnbaugh P.J."/>
            <person name="Mahowald M."/>
            <person name="Liep D."/>
            <person name="Gordon J."/>
        </authorList>
    </citation>
    <scope>NUCLEOTIDE SEQUENCE [LARGE SCALE GENOMIC DNA]</scope>
    <source>
        <strain evidence="4">DSM 10507 / JCM 14656 / S5a33</strain>
    </source>
</reference>
<dbReference type="PANTHER" id="PTHR31793:SF27">
    <property type="entry name" value="NOVEL THIOESTERASE SUPERFAMILY DOMAIN AND SAPOSIN A-TYPE DOMAIN CONTAINING PROTEIN (0610012H03RIK)"/>
    <property type="match status" value="1"/>
</dbReference>
<dbReference type="InterPro" id="IPR029069">
    <property type="entry name" value="HotDog_dom_sf"/>
</dbReference>
<comment type="similarity">
    <text evidence="1">Belongs to the 4-hydroxybenzoyl-CoA thioesterase family.</text>
</comment>
<keyword evidence="4" id="KW-1185">Reference proteome</keyword>
<dbReference type="GO" id="GO:0047617">
    <property type="term" value="F:fatty acyl-CoA hydrolase activity"/>
    <property type="evidence" value="ECO:0007669"/>
    <property type="project" value="TreeGrafter"/>
</dbReference>
<dbReference type="CDD" id="cd00586">
    <property type="entry name" value="4HBT"/>
    <property type="match status" value="1"/>
</dbReference>
<evidence type="ECO:0000256" key="1">
    <source>
        <dbReference type="ARBA" id="ARBA00005953"/>
    </source>
</evidence>
<dbReference type="PIRSF" id="PIRSF003230">
    <property type="entry name" value="YbgC"/>
    <property type="match status" value="1"/>
</dbReference>
<dbReference type="NCBIfam" id="TIGR00051">
    <property type="entry name" value="YbgC/FadM family acyl-CoA thioesterase"/>
    <property type="match status" value="1"/>
</dbReference>
<dbReference type="PANTHER" id="PTHR31793">
    <property type="entry name" value="4-HYDROXYBENZOYL-COA THIOESTERASE FAMILY MEMBER"/>
    <property type="match status" value="1"/>
</dbReference>
<dbReference type="GeneID" id="86821510"/>
<dbReference type="PATRIC" id="fig|476272.21.peg.3236"/>
<comment type="caution">
    <text evidence="3">The sequence shown here is derived from an EMBL/GenBank/DDBJ whole genome shotgun (WGS) entry which is preliminary data.</text>
</comment>
<dbReference type="HOGENOM" id="CLU_101141_3_3_9"/>
<gene>
    <name evidence="3" type="ORF">RUMHYD_00231</name>
</gene>
<dbReference type="Pfam" id="PF13279">
    <property type="entry name" value="4HBT_2"/>
    <property type="match status" value="1"/>
</dbReference>
<dbReference type="EMBL" id="ACBZ01000006">
    <property type="protein sequence ID" value="EEG50837.1"/>
    <property type="molecule type" value="Genomic_DNA"/>
</dbReference>
<keyword evidence="2" id="KW-0378">Hydrolase</keyword>
<dbReference type="SUPFAM" id="SSF54637">
    <property type="entry name" value="Thioesterase/thiol ester dehydrase-isomerase"/>
    <property type="match status" value="1"/>
</dbReference>
<evidence type="ECO:0000313" key="3">
    <source>
        <dbReference type="EMBL" id="EEG50837.1"/>
    </source>
</evidence>
<dbReference type="RefSeq" id="WP_005945084.1">
    <property type="nucleotide sequence ID" value="NZ_CP136423.1"/>
</dbReference>
<dbReference type="Gene3D" id="3.10.129.10">
    <property type="entry name" value="Hotdog Thioesterase"/>
    <property type="match status" value="1"/>
</dbReference>
<reference evidence="3 4" key="1">
    <citation type="submission" date="2009-01" db="EMBL/GenBank/DDBJ databases">
        <authorList>
            <person name="Fulton L."/>
            <person name="Clifton S."/>
            <person name="Fulton B."/>
            <person name="Xu J."/>
            <person name="Minx P."/>
            <person name="Pepin K.H."/>
            <person name="Johnson M."/>
            <person name="Bhonagiri V."/>
            <person name="Nash W.E."/>
            <person name="Mardis E.R."/>
            <person name="Wilson R.K."/>
        </authorList>
    </citation>
    <scope>NUCLEOTIDE SEQUENCE [LARGE SCALE GENOMIC DNA]</scope>
    <source>
        <strain evidence="4">DSM 10507 / JCM 14656 / S5a33</strain>
    </source>
</reference>
<dbReference type="Proteomes" id="UP000003100">
    <property type="component" value="Unassembled WGS sequence"/>
</dbReference>